<comment type="caution">
    <text evidence="1">The sequence shown here is derived from an EMBL/GenBank/DDBJ whole genome shotgun (WGS) entry which is preliminary data.</text>
</comment>
<protein>
    <submittedName>
        <fullName evidence="1">Uncharacterized protein</fullName>
    </submittedName>
</protein>
<evidence type="ECO:0000313" key="2">
    <source>
        <dbReference type="Proteomes" id="UP001153332"/>
    </source>
</evidence>
<organism evidence="1 2">
    <name type="scientific">Lasiodiplodia mahajangana</name>
    <dbReference type="NCBI Taxonomy" id="1108764"/>
    <lineage>
        <taxon>Eukaryota</taxon>
        <taxon>Fungi</taxon>
        <taxon>Dikarya</taxon>
        <taxon>Ascomycota</taxon>
        <taxon>Pezizomycotina</taxon>
        <taxon>Dothideomycetes</taxon>
        <taxon>Dothideomycetes incertae sedis</taxon>
        <taxon>Botryosphaeriales</taxon>
        <taxon>Botryosphaeriaceae</taxon>
        <taxon>Lasiodiplodia</taxon>
    </lineage>
</organism>
<proteinExistence type="predicted"/>
<name>A0ACC2JCP5_9PEZI</name>
<accession>A0ACC2JCP5</accession>
<evidence type="ECO:0000313" key="1">
    <source>
        <dbReference type="EMBL" id="KAJ8124963.1"/>
    </source>
</evidence>
<dbReference type="Proteomes" id="UP001153332">
    <property type="component" value="Unassembled WGS sequence"/>
</dbReference>
<keyword evidence="2" id="KW-1185">Reference proteome</keyword>
<reference evidence="1" key="1">
    <citation type="submission" date="2022-12" db="EMBL/GenBank/DDBJ databases">
        <title>Genome Sequence of Lasiodiplodia mahajangana.</title>
        <authorList>
            <person name="Buettner E."/>
        </authorList>
    </citation>
    <scope>NUCLEOTIDE SEQUENCE</scope>
    <source>
        <strain evidence="1">VT137</strain>
    </source>
</reference>
<gene>
    <name evidence="1" type="ORF">O1611_g8677</name>
</gene>
<dbReference type="EMBL" id="JAPUUL010002650">
    <property type="protein sequence ID" value="KAJ8124963.1"/>
    <property type="molecule type" value="Genomic_DNA"/>
</dbReference>
<sequence length="323" mass="35740">MDTSTYKAYLDPEAVTGIGRPKKRNNEVIPPSPLLLPPKQPKQYLLRGEFLLVSAFVEKPYPTSDNNTKMSYPDSNNNQLLLEYPAVPELEIPLSGQYEYRVEFRHLNCVRSCKPTPAREKEIRSGLESFRDYGAFITTDCVWSVPMELSSSQFLHVCPGACHQSDNHGFEDSIAARLSDLAQAFYRLAHPCHTGSIEIVGVRINWLPGIPAYLTSEGTTRPHSSAITGGHLGLIQTRGGKLDKIQIDFISSESTYKHCIQESLHKAFSDVSDVWQNLGSKLPANSISEQLRTITAGPYGRGLIQAILGTLIVILSSHITLGT</sequence>